<protein>
    <submittedName>
        <fullName evidence="4">Metallophosphoesterase</fullName>
    </submittedName>
</protein>
<dbReference type="PANTHER" id="PTHR45867">
    <property type="entry name" value="PURPLE ACID PHOSPHATASE"/>
    <property type="match status" value="1"/>
</dbReference>
<evidence type="ECO:0000259" key="3">
    <source>
        <dbReference type="Pfam" id="PF16656"/>
    </source>
</evidence>
<dbReference type="EMBL" id="NMQW01000030">
    <property type="protein sequence ID" value="OXM84487.1"/>
    <property type="molecule type" value="Genomic_DNA"/>
</dbReference>
<dbReference type="PANTHER" id="PTHR45867:SF3">
    <property type="entry name" value="ACID PHOSPHATASE TYPE 7"/>
    <property type="match status" value="1"/>
</dbReference>
<evidence type="ECO:0000256" key="1">
    <source>
        <dbReference type="ARBA" id="ARBA00022729"/>
    </source>
</evidence>
<sequence length="419" mass="46117">MNKRSRWGLGILLVLLCLVIAGALWLERQKGAGAGEQALKPHSIVTSISGDPRTSRSFTWFTDDAAAGSVIQWIKGAAANGFEGGEAMEAAGSAAAIKTGEKTVRGVHKISLTGLTPGTEYTYRVGSGKPGGWSEAQTFTTEGEAEQGFSFINVTDSQGETKTDFELWGRTLDKAFSIFPQARFIVHNGDLTEDPTDEAAWRDFFEAGKRWLTRIPMQPVTGNHDEIDKNADRFGAHFMLPANGAERSNPGTTYSFDYGNAHIVVLNTESNMDIQTEWLRKDLSATDKPWKIVAMHRGAYGGSSYKKAVEKWVPLFDEFKVDLVLQGHNHEYSRSYPLRGGKVTGDGVAPVTGRQGTVYVVTNTSGPKFNEKKDDQWYHKVHFQNGVQMFAGITVEGGTLTYEAYDATGKRLDTFRIQH</sequence>
<organism evidence="4 5">
    <name type="scientific">Paenibacillus rigui</name>
    <dbReference type="NCBI Taxonomy" id="554312"/>
    <lineage>
        <taxon>Bacteria</taxon>
        <taxon>Bacillati</taxon>
        <taxon>Bacillota</taxon>
        <taxon>Bacilli</taxon>
        <taxon>Bacillales</taxon>
        <taxon>Paenibacillaceae</taxon>
        <taxon>Paenibacillus</taxon>
    </lineage>
</organism>
<name>A0A229ULZ1_9BACL</name>
<reference evidence="4 5" key="1">
    <citation type="submission" date="2017-07" db="EMBL/GenBank/DDBJ databases">
        <title>Genome sequencing and assembly of Paenibacillus rigui.</title>
        <authorList>
            <person name="Mayilraj S."/>
        </authorList>
    </citation>
    <scope>NUCLEOTIDE SEQUENCE [LARGE SCALE GENOMIC DNA]</scope>
    <source>
        <strain evidence="4 5">JCM 16352</strain>
    </source>
</reference>
<dbReference type="GO" id="GO:0046872">
    <property type="term" value="F:metal ion binding"/>
    <property type="evidence" value="ECO:0007669"/>
    <property type="project" value="InterPro"/>
</dbReference>
<keyword evidence="5" id="KW-1185">Reference proteome</keyword>
<dbReference type="CDD" id="cd00063">
    <property type="entry name" value="FN3"/>
    <property type="match status" value="1"/>
</dbReference>
<gene>
    <name evidence="4" type="ORF">CF651_20245</name>
</gene>
<dbReference type="InterPro" id="IPR008963">
    <property type="entry name" value="Purple_acid_Pase-like_N"/>
</dbReference>
<feature type="domain" description="Calcineurin-like phosphoesterase" evidence="2">
    <location>
        <begin position="179"/>
        <end position="332"/>
    </location>
</feature>
<dbReference type="GO" id="GO:0003993">
    <property type="term" value="F:acid phosphatase activity"/>
    <property type="evidence" value="ECO:0007669"/>
    <property type="project" value="InterPro"/>
</dbReference>
<dbReference type="Gene3D" id="3.60.21.10">
    <property type="match status" value="1"/>
</dbReference>
<proteinExistence type="predicted"/>
<dbReference type="InterPro" id="IPR029052">
    <property type="entry name" value="Metallo-depent_PP-like"/>
</dbReference>
<dbReference type="RefSeq" id="WP_094016693.1">
    <property type="nucleotide sequence ID" value="NZ_NMQW01000030.1"/>
</dbReference>
<keyword evidence="1" id="KW-0732">Signal</keyword>
<comment type="caution">
    <text evidence="4">The sequence shown here is derived from an EMBL/GenBank/DDBJ whole genome shotgun (WGS) entry which is preliminary data.</text>
</comment>
<dbReference type="Pfam" id="PF00149">
    <property type="entry name" value="Metallophos"/>
    <property type="match status" value="1"/>
</dbReference>
<dbReference type="InterPro" id="IPR004843">
    <property type="entry name" value="Calcineurin-like_PHP"/>
</dbReference>
<feature type="domain" description="Purple acid phosphatase N-terminal" evidence="3">
    <location>
        <begin position="41"/>
        <end position="141"/>
    </location>
</feature>
<dbReference type="SUPFAM" id="SSF49363">
    <property type="entry name" value="Purple acid phosphatase, N-terminal domain"/>
    <property type="match status" value="1"/>
</dbReference>
<evidence type="ECO:0000259" key="2">
    <source>
        <dbReference type="Pfam" id="PF00149"/>
    </source>
</evidence>
<dbReference type="Proteomes" id="UP000215509">
    <property type="component" value="Unassembled WGS sequence"/>
</dbReference>
<accession>A0A229ULZ1</accession>
<evidence type="ECO:0000313" key="4">
    <source>
        <dbReference type="EMBL" id="OXM84487.1"/>
    </source>
</evidence>
<dbReference type="Pfam" id="PF16656">
    <property type="entry name" value="Pur_ac_phosph_N"/>
    <property type="match status" value="1"/>
</dbReference>
<dbReference type="OrthoDB" id="9809781at2"/>
<dbReference type="Gene3D" id="2.60.40.380">
    <property type="entry name" value="Purple acid phosphatase-like, N-terminal"/>
    <property type="match status" value="1"/>
</dbReference>
<dbReference type="SUPFAM" id="SSF56300">
    <property type="entry name" value="Metallo-dependent phosphatases"/>
    <property type="match status" value="1"/>
</dbReference>
<evidence type="ECO:0000313" key="5">
    <source>
        <dbReference type="Proteomes" id="UP000215509"/>
    </source>
</evidence>
<dbReference type="InterPro" id="IPR003961">
    <property type="entry name" value="FN3_dom"/>
</dbReference>
<dbReference type="AlphaFoldDB" id="A0A229ULZ1"/>
<dbReference type="InterPro" id="IPR015914">
    <property type="entry name" value="PAPs_N"/>
</dbReference>